<keyword evidence="8" id="KW-1185">Reference proteome</keyword>
<evidence type="ECO:0000256" key="6">
    <source>
        <dbReference type="SAM" id="MobiDB-lite"/>
    </source>
</evidence>
<proteinExistence type="inferred from homology"/>
<comment type="caution">
    <text evidence="7">The sequence shown here is derived from an EMBL/GenBank/DDBJ whole genome shotgun (WGS) entry which is preliminary data.</text>
</comment>
<dbReference type="PANTHER" id="PTHR21231:SF8">
    <property type="entry name" value="GPN-LOOP GTPASE 1"/>
    <property type="match status" value="1"/>
</dbReference>
<comment type="subcellular location">
    <subcellularLocation>
        <location evidence="5">Cytoplasm</location>
    </subcellularLocation>
    <subcellularLocation>
        <location evidence="5">Nucleus</location>
    </subcellularLocation>
</comment>
<evidence type="ECO:0000313" key="8">
    <source>
        <dbReference type="Proteomes" id="UP000673691"/>
    </source>
</evidence>
<dbReference type="PANTHER" id="PTHR21231">
    <property type="entry name" value="XPA-BINDING PROTEIN 1-RELATED"/>
    <property type="match status" value="1"/>
</dbReference>
<name>A0A8H7ZZ07_9FUNG</name>
<comment type="subunit">
    <text evidence="5">Binds to RNA polymerase II.</text>
</comment>
<evidence type="ECO:0000256" key="5">
    <source>
        <dbReference type="RuleBase" id="RU365059"/>
    </source>
</evidence>
<reference evidence="7 8" key="1">
    <citation type="journal article" name="Sci. Rep.">
        <title>Genome-scale phylogenetic analyses confirm Olpidium as the closest living zoosporic fungus to the non-flagellated, terrestrial fungi.</title>
        <authorList>
            <person name="Chang Y."/>
            <person name="Rochon D."/>
            <person name="Sekimoto S."/>
            <person name="Wang Y."/>
            <person name="Chovatia M."/>
            <person name="Sandor L."/>
            <person name="Salamov A."/>
            <person name="Grigoriev I.V."/>
            <person name="Stajich J.E."/>
            <person name="Spatafora J.W."/>
        </authorList>
    </citation>
    <scope>NUCLEOTIDE SEQUENCE [LARGE SCALE GENOMIC DNA]</scope>
    <source>
        <strain evidence="7">S191</strain>
    </source>
</reference>
<keyword evidence="3 5" id="KW-0378">Hydrolase</keyword>
<evidence type="ECO:0000256" key="3">
    <source>
        <dbReference type="ARBA" id="ARBA00022801"/>
    </source>
</evidence>
<dbReference type="GO" id="GO:0005737">
    <property type="term" value="C:cytoplasm"/>
    <property type="evidence" value="ECO:0007669"/>
    <property type="project" value="UniProtKB-SubCell"/>
</dbReference>
<protein>
    <recommendedName>
        <fullName evidence="5">GPN-loop GTPase</fullName>
        <ecNumber evidence="5">3.6.5.-</ecNumber>
    </recommendedName>
</protein>
<dbReference type="EMBL" id="JAEFCI010002858">
    <property type="protein sequence ID" value="KAG5461956.1"/>
    <property type="molecule type" value="Genomic_DNA"/>
</dbReference>
<feature type="region of interest" description="Disordered" evidence="6">
    <location>
        <begin position="1"/>
        <end position="91"/>
    </location>
</feature>
<evidence type="ECO:0000256" key="2">
    <source>
        <dbReference type="ARBA" id="ARBA00022741"/>
    </source>
</evidence>
<dbReference type="EC" id="3.6.5.-" evidence="5"/>
<keyword evidence="4 5" id="KW-0342">GTP-binding</keyword>
<dbReference type="Pfam" id="PF03029">
    <property type="entry name" value="ATP_bind_1"/>
    <property type="match status" value="1"/>
</dbReference>
<feature type="compositionally biased region" description="Low complexity" evidence="6">
    <location>
        <begin position="52"/>
        <end position="67"/>
    </location>
</feature>
<keyword evidence="2 5" id="KW-0547">Nucleotide-binding</keyword>
<dbReference type="Proteomes" id="UP000673691">
    <property type="component" value="Unassembled WGS sequence"/>
</dbReference>
<dbReference type="InterPro" id="IPR027417">
    <property type="entry name" value="P-loop_NTPase"/>
</dbReference>
<dbReference type="Gene3D" id="3.40.50.300">
    <property type="entry name" value="P-loop containing nucleotide triphosphate hydrolases"/>
    <property type="match status" value="1"/>
</dbReference>
<comment type="function">
    <text evidence="5">Small GTPase required for proper nuclear import of RNA polymerase II (RNAPII). May act at an RNAP assembly step prior to nuclear import.</text>
</comment>
<evidence type="ECO:0000313" key="7">
    <source>
        <dbReference type="EMBL" id="KAG5461956.1"/>
    </source>
</evidence>
<dbReference type="GO" id="GO:0003924">
    <property type="term" value="F:GTPase activity"/>
    <property type="evidence" value="ECO:0007669"/>
    <property type="project" value="TreeGrafter"/>
</dbReference>
<evidence type="ECO:0000256" key="1">
    <source>
        <dbReference type="ARBA" id="ARBA00005290"/>
    </source>
</evidence>
<evidence type="ECO:0000256" key="4">
    <source>
        <dbReference type="ARBA" id="ARBA00023134"/>
    </source>
</evidence>
<accession>A0A8H7ZZ07</accession>
<comment type="similarity">
    <text evidence="1 5">Belongs to the GPN-loop GTPase family.</text>
</comment>
<organism evidence="7 8">
    <name type="scientific">Olpidium bornovanus</name>
    <dbReference type="NCBI Taxonomy" id="278681"/>
    <lineage>
        <taxon>Eukaryota</taxon>
        <taxon>Fungi</taxon>
        <taxon>Fungi incertae sedis</taxon>
        <taxon>Olpidiomycota</taxon>
        <taxon>Olpidiomycotina</taxon>
        <taxon>Olpidiomycetes</taxon>
        <taxon>Olpidiales</taxon>
        <taxon>Olpidiaceae</taxon>
        <taxon>Olpidium</taxon>
    </lineage>
</organism>
<dbReference type="GO" id="GO:0005634">
    <property type="term" value="C:nucleus"/>
    <property type="evidence" value="ECO:0007669"/>
    <property type="project" value="UniProtKB-SubCell"/>
</dbReference>
<dbReference type="AlphaFoldDB" id="A0A8H7ZZ07"/>
<dbReference type="OrthoDB" id="243313at2759"/>
<keyword evidence="5" id="KW-0963">Cytoplasm</keyword>
<sequence length="205" mass="21098">MVEIAATAAPARRQEQGPAAGAAERDRGASGGPAVPGNENSAVAGGESSPLAGAAGEPPVAAAGEPPVAAPGDPPAAAAGATDREETKPPPTVILCIGMAGESFPVDGHARSEDDYAELARSFFLSVFPISLAFALQLTATSDTVNYKQVMKQYNLGPNGAIVTSLNLFTTKFDQVLNFIEKRAQSIEYVKRGVDGISFLSRLAR</sequence>
<dbReference type="InterPro" id="IPR004130">
    <property type="entry name" value="Gpn"/>
</dbReference>
<gene>
    <name evidence="7" type="ORF">BJ554DRAFT_5776</name>
</gene>
<dbReference type="GO" id="GO:0005525">
    <property type="term" value="F:GTP binding"/>
    <property type="evidence" value="ECO:0007669"/>
    <property type="project" value="UniProtKB-KW"/>
</dbReference>